<reference evidence="1 2" key="1">
    <citation type="submission" date="2022-11" db="EMBL/GenBank/DDBJ databases">
        <title>Whole genome sequence of Eschrichtius robustus ER-17-0199.</title>
        <authorList>
            <person name="Bruniche-Olsen A."/>
            <person name="Black A.N."/>
            <person name="Fields C.J."/>
            <person name="Walden K."/>
            <person name="Dewoody J.A."/>
        </authorList>
    </citation>
    <scope>NUCLEOTIDE SEQUENCE [LARGE SCALE GENOMIC DNA]</scope>
    <source>
        <strain evidence="1">ER-17-0199</strain>
        <tissue evidence="1">Blubber</tissue>
    </source>
</reference>
<dbReference type="EMBL" id="JAIQCJ010001016">
    <property type="protein sequence ID" value="KAJ8793188.1"/>
    <property type="molecule type" value="Genomic_DNA"/>
</dbReference>
<evidence type="ECO:0000313" key="2">
    <source>
        <dbReference type="Proteomes" id="UP001159641"/>
    </source>
</evidence>
<keyword evidence="2" id="KW-1185">Reference proteome</keyword>
<gene>
    <name evidence="1" type="ORF">J1605_000183</name>
</gene>
<dbReference type="Proteomes" id="UP001159641">
    <property type="component" value="Unassembled WGS sequence"/>
</dbReference>
<dbReference type="AlphaFoldDB" id="A0AB34HLT7"/>
<comment type="caution">
    <text evidence="1">The sequence shown here is derived from an EMBL/GenBank/DDBJ whole genome shotgun (WGS) entry which is preliminary data.</text>
</comment>
<protein>
    <submittedName>
        <fullName evidence="1">Uncharacterized protein</fullName>
    </submittedName>
</protein>
<proteinExistence type="predicted"/>
<evidence type="ECO:0000313" key="1">
    <source>
        <dbReference type="EMBL" id="KAJ8793188.1"/>
    </source>
</evidence>
<organism evidence="1 2">
    <name type="scientific">Eschrichtius robustus</name>
    <name type="common">California gray whale</name>
    <name type="synonym">Eschrichtius gibbosus</name>
    <dbReference type="NCBI Taxonomy" id="9764"/>
    <lineage>
        <taxon>Eukaryota</taxon>
        <taxon>Metazoa</taxon>
        <taxon>Chordata</taxon>
        <taxon>Craniata</taxon>
        <taxon>Vertebrata</taxon>
        <taxon>Euteleostomi</taxon>
        <taxon>Mammalia</taxon>
        <taxon>Eutheria</taxon>
        <taxon>Laurasiatheria</taxon>
        <taxon>Artiodactyla</taxon>
        <taxon>Whippomorpha</taxon>
        <taxon>Cetacea</taxon>
        <taxon>Mysticeti</taxon>
        <taxon>Eschrichtiidae</taxon>
        <taxon>Eschrichtius</taxon>
    </lineage>
</organism>
<accession>A0AB34HLT7</accession>
<sequence>MIYSGSCFERKPNSPPLTATTVEAWAVAMAVDVVASAGWAMAVASETTDMALVMEASDMAAITTHCAMEVMDSLASTKLRP</sequence>
<name>A0AB34HLT7_ESCRO</name>